<evidence type="ECO:0008006" key="4">
    <source>
        <dbReference type="Google" id="ProtNLM"/>
    </source>
</evidence>
<feature type="coiled-coil region" evidence="1">
    <location>
        <begin position="80"/>
        <end position="107"/>
    </location>
</feature>
<reference evidence="2 3" key="1">
    <citation type="journal article" date="2013" name="BMC Microbiol.">
        <title>Identification of the type II cytochrome c maturation pathway in anammox bacteria by comparative genomics.</title>
        <authorList>
            <person name="Ferousi C."/>
            <person name="Speth D.R."/>
            <person name="Reimann J."/>
            <person name="Op den Camp H.J."/>
            <person name="Allen J.W."/>
            <person name="Keltjens J.T."/>
            <person name="Jetten M.S."/>
        </authorList>
    </citation>
    <scope>NUCLEOTIDE SEQUENCE [LARGE SCALE GENOMIC DNA]</scope>
    <source>
        <strain evidence="2">RU1</strain>
    </source>
</reference>
<evidence type="ECO:0000313" key="2">
    <source>
        <dbReference type="EMBL" id="KKO20663.1"/>
    </source>
</evidence>
<sequence>MDKKKKTEILSALALDYEILFNHTLEIKKVLLNDLSEGLLETIFEKRGLLLERMSLSIKYYNPINEFCNFTDSIRQDSEIDELLHKIKQKSNAITVLNEEIASLIKQHINNITSYLVKLREGKHYMDTIKMHYNITSSLIDMCG</sequence>
<keyword evidence="3" id="KW-1185">Reference proteome</keyword>
<name>A0A0M2UX70_9BACT</name>
<evidence type="ECO:0000313" key="3">
    <source>
        <dbReference type="Proteomes" id="UP000034954"/>
    </source>
</evidence>
<dbReference type="Proteomes" id="UP000034954">
    <property type="component" value="Unassembled WGS sequence"/>
</dbReference>
<dbReference type="EMBL" id="LAQJ01000085">
    <property type="protein sequence ID" value="KKO20663.1"/>
    <property type="molecule type" value="Genomic_DNA"/>
</dbReference>
<comment type="caution">
    <text evidence="2">The sequence shown here is derived from an EMBL/GenBank/DDBJ whole genome shotgun (WGS) entry which is preliminary data.</text>
</comment>
<accession>A0A0M2UX70</accession>
<protein>
    <recommendedName>
        <fullName evidence="4">FlgN protein</fullName>
    </recommendedName>
</protein>
<organism evidence="2 3">
    <name type="scientific">Candidatus Brocadia fulgida</name>
    <dbReference type="NCBI Taxonomy" id="380242"/>
    <lineage>
        <taxon>Bacteria</taxon>
        <taxon>Pseudomonadati</taxon>
        <taxon>Planctomycetota</taxon>
        <taxon>Candidatus Brocadiia</taxon>
        <taxon>Candidatus Brocadiales</taxon>
        <taxon>Candidatus Brocadiaceae</taxon>
        <taxon>Candidatus Brocadia</taxon>
    </lineage>
</organism>
<gene>
    <name evidence="2" type="ORF">BROFUL_00610</name>
</gene>
<proteinExistence type="predicted"/>
<evidence type="ECO:0000256" key="1">
    <source>
        <dbReference type="SAM" id="Coils"/>
    </source>
</evidence>
<keyword evidence="1" id="KW-0175">Coiled coil</keyword>
<dbReference type="AlphaFoldDB" id="A0A0M2UX70"/>